<feature type="binding site" evidence="6">
    <location>
        <position position="130"/>
    </location>
    <ligand>
        <name>S-adenosyl-L-methionine</name>
        <dbReference type="ChEBI" id="CHEBI:59789"/>
    </ligand>
</feature>
<dbReference type="AlphaFoldDB" id="A0A2Y9A783"/>
<name>A0A2Y9A783_9RHOB</name>
<dbReference type="OrthoDB" id="9808773at2"/>
<dbReference type="SUPFAM" id="SSF53335">
    <property type="entry name" value="S-adenosyl-L-methionine-dependent methyltransferases"/>
    <property type="match status" value="1"/>
</dbReference>
<keyword evidence="9" id="KW-1185">Reference proteome</keyword>
<evidence type="ECO:0000256" key="4">
    <source>
        <dbReference type="ARBA" id="ARBA00022679"/>
    </source>
</evidence>
<dbReference type="PANTHER" id="PTHR31760">
    <property type="entry name" value="S-ADENOSYL-L-METHIONINE-DEPENDENT METHYLTRANSFERASES SUPERFAMILY PROTEIN"/>
    <property type="match status" value="1"/>
</dbReference>
<protein>
    <recommendedName>
        <fullName evidence="6">Ribosomal RNA small subunit methyltransferase G</fullName>
        <ecNumber evidence="6">2.1.1.170</ecNumber>
    </recommendedName>
    <alternativeName>
        <fullName evidence="6">16S rRNA 7-methylguanosine methyltransferase</fullName>
        <shortName evidence="6">16S rRNA m7G methyltransferase</shortName>
    </alternativeName>
</protein>
<evidence type="ECO:0000313" key="9">
    <source>
        <dbReference type="Proteomes" id="UP000245839"/>
    </source>
</evidence>
<evidence type="ECO:0000313" key="10">
    <source>
        <dbReference type="Proteomes" id="UP000251571"/>
    </source>
</evidence>
<dbReference type="NCBIfam" id="TIGR00138">
    <property type="entry name" value="rsmG_gidB"/>
    <property type="match status" value="1"/>
</dbReference>
<feature type="binding site" evidence="6">
    <location>
        <position position="71"/>
    </location>
    <ligand>
        <name>S-adenosyl-L-methionine</name>
        <dbReference type="ChEBI" id="CHEBI:59789"/>
    </ligand>
</feature>
<dbReference type="HAMAP" id="MF_00074">
    <property type="entry name" value="16SrRNA_methyltr_G"/>
    <property type="match status" value="1"/>
</dbReference>
<sequence length="198" mass="22223">MTTGDIREDVSRETLEKYVDLLIRWNPKINLIAPGTVDEIWTRHIEDSLRVVDALPVCGKRLLDLGSGGGLPGIPIAIMRPDLDVSLLEADARKAAFLQTVRRELGMSYDVRRARIEAFPPHEADIITARALAPLVELLRLAVRHGKDDTVYIFPKGLRWQSEVEEAKLRWTFNVTPKTTERAGAGPVLVLENVKDRP</sequence>
<dbReference type="InterPro" id="IPR029063">
    <property type="entry name" value="SAM-dependent_MTases_sf"/>
</dbReference>
<dbReference type="GO" id="GO:0070043">
    <property type="term" value="F:rRNA (guanine-N7-)-methyltransferase activity"/>
    <property type="evidence" value="ECO:0007669"/>
    <property type="project" value="UniProtKB-UniRule"/>
</dbReference>
<dbReference type="RefSeq" id="WP_109562402.1">
    <property type="nucleotide sequence ID" value="NZ_QGDJ01000001.1"/>
</dbReference>
<keyword evidence="2 6" id="KW-0698">rRNA processing</keyword>
<proteinExistence type="inferred from homology"/>
<evidence type="ECO:0000256" key="6">
    <source>
        <dbReference type="HAMAP-Rule" id="MF_00074"/>
    </source>
</evidence>
<evidence type="ECO:0000256" key="1">
    <source>
        <dbReference type="ARBA" id="ARBA00022490"/>
    </source>
</evidence>
<evidence type="ECO:0000313" key="7">
    <source>
        <dbReference type="EMBL" id="PWJ21759.1"/>
    </source>
</evidence>
<comment type="function">
    <text evidence="6">Specifically methylates the N7 position of guanine in position 527 of 16S rRNA.</text>
</comment>
<reference evidence="8 10" key="1">
    <citation type="submission" date="2016-10" db="EMBL/GenBank/DDBJ databases">
        <authorList>
            <person name="Cai Z."/>
        </authorList>
    </citation>
    <scope>NUCLEOTIDE SEQUENCE [LARGE SCALE GENOMIC DNA]</scope>
    <source>
        <strain evidence="8 10">DSM 25227</strain>
    </source>
</reference>
<keyword evidence="4 6" id="KW-0808">Transferase</keyword>
<keyword evidence="5 6" id="KW-0949">S-adenosyl-L-methionine</keyword>
<evidence type="ECO:0000256" key="3">
    <source>
        <dbReference type="ARBA" id="ARBA00022603"/>
    </source>
</evidence>
<dbReference type="Proteomes" id="UP000251571">
    <property type="component" value="Unassembled WGS sequence"/>
</dbReference>
<feature type="binding site" evidence="6">
    <location>
        <position position="66"/>
    </location>
    <ligand>
        <name>S-adenosyl-L-methionine</name>
        <dbReference type="ChEBI" id="CHEBI:59789"/>
    </ligand>
</feature>
<organism evidence="8 10">
    <name type="scientific">Jannaschia seohaensis</name>
    <dbReference type="NCBI Taxonomy" id="475081"/>
    <lineage>
        <taxon>Bacteria</taxon>
        <taxon>Pseudomonadati</taxon>
        <taxon>Pseudomonadota</taxon>
        <taxon>Alphaproteobacteria</taxon>
        <taxon>Rhodobacterales</taxon>
        <taxon>Roseobacteraceae</taxon>
        <taxon>Jannaschia</taxon>
    </lineage>
</organism>
<accession>A0A2Y9A783</accession>
<keyword evidence="1 6" id="KW-0963">Cytoplasm</keyword>
<dbReference type="EMBL" id="QGDJ01000001">
    <property type="protein sequence ID" value="PWJ21759.1"/>
    <property type="molecule type" value="Genomic_DNA"/>
</dbReference>
<feature type="binding site" evidence="6">
    <location>
        <begin position="116"/>
        <end position="117"/>
    </location>
    <ligand>
        <name>S-adenosyl-L-methionine</name>
        <dbReference type="ChEBI" id="CHEBI:59789"/>
    </ligand>
</feature>
<dbReference type="Gene3D" id="3.40.50.150">
    <property type="entry name" value="Vaccinia Virus protein VP39"/>
    <property type="match status" value="1"/>
</dbReference>
<dbReference type="PIRSF" id="PIRSF003078">
    <property type="entry name" value="GidB"/>
    <property type="match status" value="1"/>
</dbReference>
<dbReference type="InterPro" id="IPR003682">
    <property type="entry name" value="rRNA_ssu_MeTfrase_G"/>
</dbReference>
<comment type="catalytic activity">
    <reaction evidence="6">
        <text>guanosine(527) in 16S rRNA + S-adenosyl-L-methionine = N(7)-methylguanosine(527) in 16S rRNA + S-adenosyl-L-homocysteine</text>
        <dbReference type="Rhea" id="RHEA:42732"/>
        <dbReference type="Rhea" id="RHEA-COMP:10209"/>
        <dbReference type="Rhea" id="RHEA-COMP:10210"/>
        <dbReference type="ChEBI" id="CHEBI:57856"/>
        <dbReference type="ChEBI" id="CHEBI:59789"/>
        <dbReference type="ChEBI" id="CHEBI:74269"/>
        <dbReference type="ChEBI" id="CHEBI:74480"/>
        <dbReference type="EC" id="2.1.1.170"/>
    </reaction>
</comment>
<gene>
    <name evidence="6" type="primary">rsmG</name>
    <name evidence="7" type="ORF">BCF38_101167</name>
    <name evidence="8" type="ORF">SAMN05421539_101167</name>
</gene>
<evidence type="ECO:0000256" key="5">
    <source>
        <dbReference type="ARBA" id="ARBA00022691"/>
    </source>
</evidence>
<comment type="caution">
    <text evidence="6">Lacks conserved residue(s) required for the propagation of feature annotation.</text>
</comment>
<comment type="similarity">
    <text evidence="6">Belongs to the methyltransferase superfamily. RNA methyltransferase RsmG family.</text>
</comment>
<dbReference type="EC" id="2.1.1.170" evidence="6"/>
<evidence type="ECO:0000256" key="2">
    <source>
        <dbReference type="ARBA" id="ARBA00022552"/>
    </source>
</evidence>
<dbReference type="EMBL" id="UETC01000001">
    <property type="protein sequence ID" value="SSA38037.1"/>
    <property type="molecule type" value="Genomic_DNA"/>
</dbReference>
<dbReference type="GO" id="GO:0005829">
    <property type="term" value="C:cytosol"/>
    <property type="evidence" value="ECO:0007669"/>
    <property type="project" value="TreeGrafter"/>
</dbReference>
<dbReference type="Pfam" id="PF02527">
    <property type="entry name" value="GidB"/>
    <property type="match status" value="1"/>
</dbReference>
<keyword evidence="3 6" id="KW-0489">Methyltransferase</keyword>
<reference evidence="7 9" key="2">
    <citation type="submission" date="2018-03" db="EMBL/GenBank/DDBJ databases">
        <title>Genomic Encyclopedia of Archaeal and Bacterial Type Strains, Phase II (KMG-II): from individual species to whole genera.</title>
        <authorList>
            <person name="Goeker M."/>
        </authorList>
    </citation>
    <scope>NUCLEOTIDE SEQUENCE [LARGE SCALE GENOMIC DNA]</scope>
    <source>
        <strain evidence="7 9">DSM 25227</strain>
    </source>
</reference>
<dbReference type="PANTHER" id="PTHR31760:SF0">
    <property type="entry name" value="S-ADENOSYL-L-METHIONINE-DEPENDENT METHYLTRANSFERASES SUPERFAMILY PROTEIN"/>
    <property type="match status" value="1"/>
</dbReference>
<dbReference type="Proteomes" id="UP000245839">
    <property type="component" value="Unassembled WGS sequence"/>
</dbReference>
<comment type="subcellular location">
    <subcellularLocation>
        <location evidence="6">Cytoplasm</location>
    </subcellularLocation>
</comment>
<evidence type="ECO:0000313" key="8">
    <source>
        <dbReference type="EMBL" id="SSA38037.1"/>
    </source>
</evidence>